<reference evidence="2" key="1">
    <citation type="journal article" date="2015" name="Genome Announc.">
        <title>Draft genome sequence of the fungus Penicillium brasilianum MG11.</title>
        <authorList>
            <person name="Horn F."/>
            <person name="Linde J."/>
            <person name="Mattern D.J."/>
            <person name="Walther G."/>
            <person name="Guthke R."/>
            <person name="Brakhage A.A."/>
            <person name="Valiante V."/>
        </authorList>
    </citation>
    <scope>NUCLEOTIDE SEQUENCE [LARGE SCALE GENOMIC DNA]</scope>
    <source>
        <strain evidence="2">MG11</strain>
    </source>
</reference>
<dbReference type="Proteomes" id="UP000042958">
    <property type="component" value="Unassembled WGS sequence"/>
</dbReference>
<accession>A0A0F7TL26</accession>
<dbReference type="AlphaFoldDB" id="A0A0F7TL26"/>
<evidence type="ECO:0000313" key="2">
    <source>
        <dbReference type="Proteomes" id="UP000042958"/>
    </source>
</evidence>
<dbReference type="STRING" id="104259.A0A0F7TL26"/>
<keyword evidence="2" id="KW-1185">Reference proteome</keyword>
<name>A0A0F7TL26_PENBI</name>
<dbReference type="EMBL" id="CDHK01000005">
    <property type="protein sequence ID" value="CEJ57319.1"/>
    <property type="molecule type" value="Genomic_DNA"/>
</dbReference>
<organism evidence="1 2">
    <name type="scientific">Penicillium brasilianum</name>
    <dbReference type="NCBI Taxonomy" id="104259"/>
    <lineage>
        <taxon>Eukaryota</taxon>
        <taxon>Fungi</taxon>
        <taxon>Dikarya</taxon>
        <taxon>Ascomycota</taxon>
        <taxon>Pezizomycotina</taxon>
        <taxon>Eurotiomycetes</taxon>
        <taxon>Eurotiomycetidae</taxon>
        <taxon>Eurotiales</taxon>
        <taxon>Aspergillaceae</taxon>
        <taxon>Penicillium</taxon>
    </lineage>
</organism>
<proteinExistence type="predicted"/>
<protein>
    <submittedName>
        <fullName evidence="1">Putative Function: TNA1 of S. cerevisiae is a high affinity plasma membrane permease</fullName>
    </submittedName>
</protein>
<gene>
    <name evidence="1" type="ORF">PMG11_06016</name>
</gene>
<sequence length="120" mass="13319">MHVPSNLMLNYMVRQSLYLGFFITAWELVSALTSQVKGYVSIVACRFLLGLGERCFLEAPFFAGFLFYLSKRSSSVNCARCTTSSCVISAFLPIVSKSEMTPVVGAIVEANYQQRPAIEK</sequence>
<evidence type="ECO:0000313" key="1">
    <source>
        <dbReference type="EMBL" id="CEJ57319.1"/>
    </source>
</evidence>